<dbReference type="AlphaFoldDB" id="K0TIT2"/>
<organism evidence="1 2">
    <name type="scientific">Thalassiosira oceanica</name>
    <name type="common">Marine diatom</name>
    <dbReference type="NCBI Taxonomy" id="159749"/>
    <lineage>
        <taxon>Eukaryota</taxon>
        <taxon>Sar</taxon>
        <taxon>Stramenopiles</taxon>
        <taxon>Ochrophyta</taxon>
        <taxon>Bacillariophyta</taxon>
        <taxon>Coscinodiscophyceae</taxon>
        <taxon>Thalassiosirophycidae</taxon>
        <taxon>Thalassiosirales</taxon>
        <taxon>Thalassiosiraceae</taxon>
        <taxon>Thalassiosira</taxon>
    </lineage>
</organism>
<gene>
    <name evidence="1" type="ORF">THAOC_01204</name>
</gene>
<dbReference type="EMBL" id="AGNL01001444">
    <property type="protein sequence ID" value="EJK76994.1"/>
    <property type="molecule type" value="Genomic_DNA"/>
</dbReference>
<name>K0TIT2_THAOC</name>
<proteinExistence type="predicted"/>
<sequence length="78" mass="8338">MPTAIESSVPFEAEEAVLEDGDAELPEPFADEANEVAIPLEFMSNAASLLALVGAALLQEEESLTEIPPPDVRRPTVF</sequence>
<accession>K0TIT2</accession>
<protein>
    <submittedName>
        <fullName evidence="1">Uncharacterized protein</fullName>
    </submittedName>
</protein>
<evidence type="ECO:0000313" key="2">
    <source>
        <dbReference type="Proteomes" id="UP000266841"/>
    </source>
</evidence>
<dbReference type="Proteomes" id="UP000266841">
    <property type="component" value="Unassembled WGS sequence"/>
</dbReference>
<keyword evidence="2" id="KW-1185">Reference proteome</keyword>
<reference evidence="1 2" key="1">
    <citation type="journal article" date="2012" name="Genome Biol.">
        <title>Genome and low-iron response of an oceanic diatom adapted to chronic iron limitation.</title>
        <authorList>
            <person name="Lommer M."/>
            <person name="Specht M."/>
            <person name="Roy A.S."/>
            <person name="Kraemer L."/>
            <person name="Andreson R."/>
            <person name="Gutowska M.A."/>
            <person name="Wolf J."/>
            <person name="Bergner S.V."/>
            <person name="Schilhabel M.B."/>
            <person name="Klostermeier U.C."/>
            <person name="Beiko R.G."/>
            <person name="Rosenstiel P."/>
            <person name="Hippler M."/>
            <person name="Laroche J."/>
        </authorList>
    </citation>
    <scope>NUCLEOTIDE SEQUENCE [LARGE SCALE GENOMIC DNA]</scope>
    <source>
        <strain evidence="1 2">CCMP1005</strain>
    </source>
</reference>
<evidence type="ECO:0000313" key="1">
    <source>
        <dbReference type="EMBL" id="EJK76994.1"/>
    </source>
</evidence>
<comment type="caution">
    <text evidence="1">The sequence shown here is derived from an EMBL/GenBank/DDBJ whole genome shotgun (WGS) entry which is preliminary data.</text>
</comment>